<dbReference type="PANTHER" id="PTHR46910:SF5">
    <property type="entry name" value="ZN(II)2CYS6 TRANSCRIPTION FACTOR (EUROFUNG)"/>
    <property type="match status" value="1"/>
</dbReference>
<dbReference type="Pfam" id="PF04082">
    <property type="entry name" value="Fungal_trans"/>
    <property type="match status" value="1"/>
</dbReference>
<keyword evidence="2" id="KW-0539">Nucleus</keyword>
<sequence>MDEPTEGQGSHGEASAVVTELSLACDRCRGRKVKCSRGHPCLQCTSCSAACTYSLGLKPRVQRQRLRVAKDLESTVEHIARTVDELKSMMEESKLARLSAKDNVENIETTGTSMNRAATIAAQTPSQASPVSATTLHATPARSPGVPQTEYSGESSAFAHALLATSFLQNAVGNSSSMQISAEMGPVMRTLSTIVEAQKQMTESVDTLFPHARPLEDGRKPQNFPTPPADKIFACLRLAQERNEFRAMWIVEFESMGHFTEYVVKVCSPGPTTENELIIVNAGLYWLFLESASIVDDATTAQDYEVLAMMCRDNLETLLAHLGFHVASTVDSVYALHIAATYCLQSLKTSAAWGFIATASHICQALGLHSAASLHPESSMQQRRKSRLFWTVYCTEKSVSLRIGRSSTLRDNDITVPRPQHHLSPDSLLNRLLPIWVEFAVLQGRVYDEVYSPGAFLQSDQVRYDRARALISDITRGMEAEDALEKEIDSHFGAAGQPVLSQLSWRADRISCLSLLTLVTRSLPPAEFSRSSFSDECIHNARRALEEHQNCFVVLEGRGAKTTYLDLSSNKLHANIVFENRSMLHSPFVPFTILFCHVIESSSETDLHALKMFLDRGEGTSYTSRHASTRNQRRLFQALYSVAVRYSVMEESATETFGADAMDFSSTAGGFRAPNAPDRSSLAHTGESTAGVGLQADLSGGVLANWFASNQQLMRMMENT</sequence>
<organism evidence="5 6">
    <name type="scientific">Plectosphaerella plurivora</name>
    <dbReference type="NCBI Taxonomy" id="936078"/>
    <lineage>
        <taxon>Eukaryota</taxon>
        <taxon>Fungi</taxon>
        <taxon>Dikarya</taxon>
        <taxon>Ascomycota</taxon>
        <taxon>Pezizomycotina</taxon>
        <taxon>Sordariomycetes</taxon>
        <taxon>Hypocreomycetidae</taxon>
        <taxon>Glomerellales</taxon>
        <taxon>Plectosphaerellaceae</taxon>
        <taxon>Plectosphaerella</taxon>
    </lineage>
</organism>
<evidence type="ECO:0000256" key="2">
    <source>
        <dbReference type="ARBA" id="ARBA00023242"/>
    </source>
</evidence>
<dbReference type="GO" id="GO:0008270">
    <property type="term" value="F:zinc ion binding"/>
    <property type="evidence" value="ECO:0007669"/>
    <property type="project" value="InterPro"/>
</dbReference>
<dbReference type="OrthoDB" id="103819at2759"/>
<evidence type="ECO:0000259" key="4">
    <source>
        <dbReference type="PROSITE" id="PS50048"/>
    </source>
</evidence>
<dbReference type="SUPFAM" id="SSF57701">
    <property type="entry name" value="Zn2/Cys6 DNA-binding domain"/>
    <property type="match status" value="1"/>
</dbReference>
<dbReference type="AlphaFoldDB" id="A0A9P8V0G6"/>
<dbReference type="SMART" id="SM00906">
    <property type="entry name" value="Fungal_trans"/>
    <property type="match status" value="1"/>
</dbReference>
<dbReference type="GO" id="GO:0003677">
    <property type="term" value="F:DNA binding"/>
    <property type="evidence" value="ECO:0007669"/>
    <property type="project" value="InterPro"/>
</dbReference>
<dbReference type="InterPro" id="IPR007219">
    <property type="entry name" value="XnlR_reg_dom"/>
</dbReference>
<name>A0A9P8V0G6_9PEZI</name>
<keyword evidence="1" id="KW-0479">Metal-binding</keyword>
<reference evidence="5" key="1">
    <citation type="journal article" date="2021" name="Nat. Commun.">
        <title>Genetic determinants of endophytism in the Arabidopsis root mycobiome.</title>
        <authorList>
            <person name="Mesny F."/>
            <person name="Miyauchi S."/>
            <person name="Thiergart T."/>
            <person name="Pickel B."/>
            <person name="Atanasova L."/>
            <person name="Karlsson M."/>
            <person name="Huettel B."/>
            <person name="Barry K.W."/>
            <person name="Haridas S."/>
            <person name="Chen C."/>
            <person name="Bauer D."/>
            <person name="Andreopoulos W."/>
            <person name="Pangilinan J."/>
            <person name="LaButti K."/>
            <person name="Riley R."/>
            <person name="Lipzen A."/>
            <person name="Clum A."/>
            <person name="Drula E."/>
            <person name="Henrissat B."/>
            <person name="Kohler A."/>
            <person name="Grigoriev I.V."/>
            <person name="Martin F.M."/>
            <person name="Hacquard S."/>
        </authorList>
    </citation>
    <scope>NUCLEOTIDE SEQUENCE</scope>
    <source>
        <strain evidence="5">MPI-SDFR-AT-0117</strain>
    </source>
</reference>
<feature type="compositionally biased region" description="Polar residues" evidence="3">
    <location>
        <begin position="122"/>
        <end position="137"/>
    </location>
</feature>
<dbReference type="SMART" id="SM00066">
    <property type="entry name" value="GAL4"/>
    <property type="match status" value="1"/>
</dbReference>
<evidence type="ECO:0000256" key="1">
    <source>
        <dbReference type="ARBA" id="ARBA00022723"/>
    </source>
</evidence>
<comment type="caution">
    <text evidence="5">The sequence shown here is derived from an EMBL/GenBank/DDBJ whole genome shotgun (WGS) entry which is preliminary data.</text>
</comment>
<dbReference type="InterPro" id="IPR050987">
    <property type="entry name" value="AtrR-like"/>
</dbReference>
<dbReference type="CDD" id="cd12148">
    <property type="entry name" value="fungal_TF_MHR"/>
    <property type="match status" value="1"/>
</dbReference>
<dbReference type="InterPro" id="IPR036864">
    <property type="entry name" value="Zn2-C6_fun-type_DNA-bd_sf"/>
</dbReference>
<dbReference type="CDD" id="cd00067">
    <property type="entry name" value="GAL4"/>
    <property type="match status" value="1"/>
</dbReference>
<evidence type="ECO:0000313" key="6">
    <source>
        <dbReference type="Proteomes" id="UP000770015"/>
    </source>
</evidence>
<dbReference type="GO" id="GO:0000981">
    <property type="term" value="F:DNA-binding transcription factor activity, RNA polymerase II-specific"/>
    <property type="evidence" value="ECO:0007669"/>
    <property type="project" value="InterPro"/>
</dbReference>
<feature type="domain" description="Zn(2)-C6 fungal-type" evidence="4">
    <location>
        <begin position="24"/>
        <end position="53"/>
    </location>
</feature>
<dbReference type="PROSITE" id="PS50048">
    <property type="entry name" value="ZN2_CY6_FUNGAL_2"/>
    <property type="match status" value="1"/>
</dbReference>
<proteinExistence type="predicted"/>
<evidence type="ECO:0000313" key="5">
    <source>
        <dbReference type="EMBL" id="KAH6668653.1"/>
    </source>
</evidence>
<accession>A0A9P8V0G6</accession>
<gene>
    <name evidence="5" type="ORF">F5X68DRAFT_176437</name>
</gene>
<dbReference type="Proteomes" id="UP000770015">
    <property type="component" value="Unassembled WGS sequence"/>
</dbReference>
<dbReference type="PROSITE" id="PS00463">
    <property type="entry name" value="ZN2_CY6_FUNGAL_1"/>
    <property type="match status" value="1"/>
</dbReference>
<protein>
    <recommendedName>
        <fullName evidence="4">Zn(2)-C6 fungal-type domain-containing protein</fullName>
    </recommendedName>
</protein>
<dbReference type="GO" id="GO:0006351">
    <property type="term" value="P:DNA-templated transcription"/>
    <property type="evidence" value="ECO:0007669"/>
    <property type="project" value="InterPro"/>
</dbReference>
<keyword evidence="6" id="KW-1185">Reference proteome</keyword>
<evidence type="ECO:0000256" key="3">
    <source>
        <dbReference type="SAM" id="MobiDB-lite"/>
    </source>
</evidence>
<dbReference type="PANTHER" id="PTHR46910">
    <property type="entry name" value="TRANSCRIPTION FACTOR PDR1"/>
    <property type="match status" value="1"/>
</dbReference>
<feature type="region of interest" description="Disordered" evidence="3">
    <location>
        <begin position="122"/>
        <end position="151"/>
    </location>
</feature>
<dbReference type="Gene3D" id="4.10.240.10">
    <property type="entry name" value="Zn(2)-C6 fungal-type DNA-binding domain"/>
    <property type="match status" value="1"/>
</dbReference>
<dbReference type="InterPro" id="IPR001138">
    <property type="entry name" value="Zn2Cys6_DnaBD"/>
</dbReference>
<dbReference type="Pfam" id="PF00172">
    <property type="entry name" value="Zn_clus"/>
    <property type="match status" value="1"/>
</dbReference>
<dbReference type="EMBL" id="JAGSXJ010000033">
    <property type="protein sequence ID" value="KAH6668653.1"/>
    <property type="molecule type" value="Genomic_DNA"/>
</dbReference>